<keyword evidence="3" id="KW-1185">Reference proteome</keyword>
<dbReference type="PANTHER" id="PTHR34438">
    <property type="entry name" value="SI:DKEY-97L20.6"/>
    <property type="match status" value="1"/>
</dbReference>
<sequence>MSKAQNKGKQKPSVNNNKKPTNETKPTSLIEIVPGKFNENDWNNMLEIEDSQEFVWEIIDEIFDNTLKNIHEKYLEKQTVPYTINEAKKAILLLLDWQFLSKDEDDDLTEVWVEDDEPEACVIDSWAQGYVQSVQKLETPHVNSINETPQADEAKTNFLEELNRIILNEPKITKKEKPLEPVVDKSKQFKTKQNKLDSIARRKIEPPPPQPVEPEIKKTVPREKNFVSEIKKLEEPISKAPVACQGVLKTLLSRPLALREIEIDAYGNVQSIAKLDLEKSTFNSVKPKFSIIAETKSTTNIDEMNKKKRASKSMNVLVEEENNSQVSKKSKSPLRSPKFLPSKRKSKAHYKEDENEYLLEPSQGVVFTMLNTTRAGPKRPNVSYKQNLIFEKTESYLRPVKHYDSDGLNRTSIDEILSSSTSIRAPVKFRPIPPINSSTAVN</sequence>
<evidence type="ECO:0000313" key="3">
    <source>
        <dbReference type="Proteomes" id="UP000663879"/>
    </source>
</evidence>
<gene>
    <name evidence="2" type="ORF">OXX778_LOCUS12634</name>
</gene>
<protein>
    <submittedName>
        <fullName evidence="2">Uncharacterized protein</fullName>
    </submittedName>
</protein>
<dbReference type="EMBL" id="CAJNOC010002316">
    <property type="protein sequence ID" value="CAF0925815.1"/>
    <property type="molecule type" value="Genomic_DNA"/>
</dbReference>
<evidence type="ECO:0000256" key="1">
    <source>
        <dbReference type="SAM" id="MobiDB-lite"/>
    </source>
</evidence>
<evidence type="ECO:0000313" key="2">
    <source>
        <dbReference type="EMBL" id="CAF0925815.1"/>
    </source>
</evidence>
<name>A0A814BEK9_9BILA</name>
<dbReference type="Pfam" id="PF15479">
    <property type="entry name" value="DUF4639"/>
    <property type="match status" value="1"/>
</dbReference>
<feature type="compositionally biased region" description="Basic residues" evidence="1">
    <location>
        <begin position="1"/>
        <end position="10"/>
    </location>
</feature>
<dbReference type="PANTHER" id="PTHR34438:SF1">
    <property type="entry name" value="CHROMOSOME 2 OPEN READING FRAME 81"/>
    <property type="match status" value="1"/>
</dbReference>
<feature type="region of interest" description="Disordered" evidence="1">
    <location>
        <begin position="1"/>
        <end position="27"/>
    </location>
</feature>
<comment type="caution">
    <text evidence="2">The sequence shown here is derived from an EMBL/GenBank/DDBJ whole genome shotgun (WGS) entry which is preliminary data.</text>
</comment>
<dbReference type="Proteomes" id="UP000663879">
    <property type="component" value="Unassembled WGS sequence"/>
</dbReference>
<feature type="region of interest" description="Disordered" evidence="1">
    <location>
        <begin position="303"/>
        <end position="354"/>
    </location>
</feature>
<organism evidence="2 3">
    <name type="scientific">Brachionus calyciflorus</name>
    <dbReference type="NCBI Taxonomy" id="104777"/>
    <lineage>
        <taxon>Eukaryota</taxon>
        <taxon>Metazoa</taxon>
        <taxon>Spiralia</taxon>
        <taxon>Gnathifera</taxon>
        <taxon>Rotifera</taxon>
        <taxon>Eurotatoria</taxon>
        <taxon>Monogononta</taxon>
        <taxon>Pseudotrocha</taxon>
        <taxon>Ploima</taxon>
        <taxon>Brachionidae</taxon>
        <taxon>Brachionus</taxon>
    </lineage>
</organism>
<dbReference type="AlphaFoldDB" id="A0A814BEK9"/>
<proteinExistence type="predicted"/>
<feature type="compositionally biased region" description="Low complexity" evidence="1">
    <location>
        <begin position="15"/>
        <end position="27"/>
    </location>
</feature>
<accession>A0A814BEK9</accession>
<dbReference type="OrthoDB" id="193650at2759"/>
<dbReference type="InterPro" id="IPR028042">
    <property type="entry name" value="DUF4639"/>
</dbReference>
<reference evidence="2" key="1">
    <citation type="submission" date="2021-02" db="EMBL/GenBank/DDBJ databases">
        <authorList>
            <person name="Nowell W R."/>
        </authorList>
    </citation>
    <scope>NUCLEOTIDE SEQUENCE</scope>
    <source>
        <strain evidence="2">Ploen Becks lab</strain>
    </source>
</reference>